<evidence type="ECO:0000256" key="4">
    <source>
        <dbReference type="ARBA" id="ARBA00023014"/>
    </source>
</evidence>
<accession>A0A383CL67</accession>
<evidence type="ECO:0000256" key="1">
    <source>
        <dbReference type="ARBA" id="ARBA00022691"/>
    </source>
</evidence>
<evidence type="ECO:0000259" key="5">
    <source>
        <dbReference type="PROSITE" id="PS51918"/>
    </source>
</evidence>
<dbReference type="SFLD" id="SFLDS00029">
    <property type="entry name" value="Radical_SAM"/>
    <property type="match status" value="1"/>
</dbReference>
<dbReference type="InterPro" id="IPR050377">
    <property type="entry name" value="Radical_SAM_PqqE_MftC-like"/>
</dbReference>
<proteinExistence type="predicted"/>
<dbReference type="InterPro" id="IPR007197">
    <property type="entry name" value="rSAM"/>
</dbReference>
<feature type="non-terminal residue" evidence="6">
    <location>
        <position position="240"/>
    </location>
</feature>
<protein>
    <recommendedName>
        <fullName evidence="5">Radical SAM core domain-containing protein</fullName>
    </recommendedName>
</protein>
<dbReference type="CDD" id="cd01335">
    <property type="entry name" value="Radical_SAM"/>
    <property type="match status" value="1"/>
</dbReference>
<organism evidence="6">
    <name type="scientific">marine metagenome</name>
    <dbReference type="NCBI Taxonomy" id="408172"/>
    <lineage>
        <taxon>unclassified sequences</taxon>
        <taxon>metagenomes</taxon>
        <taxon>ecological metagenomes</taxon>
    </lineage>
</organism>
<dbReference type="SFLD" id="SFLDG01067">
    <property type="entry name" value="SPASM/twitch_domain_containing"/>
    <property type="match status" value="1"/>
</dbReference>
<dbReference type="GO" id="GO:0046872">
    <property type="term" value="F:metal ion binding"/>
    <property type="evidence" value="ECO:0007669"/>
    <property type="project" value="UniProtKB-KW"/>
</dbReference>
<feature type="non-terminal residue" evidence="6">
    <location>
        <position position="1"/>
    </location>
</feature>
<evidence type="ECO:0000256" key="3">
    <source>
        <dbReference type="ARBA" id="ARBA00023004"/>
    </source>
</evidence>
<evidence type="ECO:0000313" key="6">
    <source>
        <dbReference type="EMBL" id="SVE32884.1"/>
    </source>
</evidence>
<keyword evidence="2" id="KW-0479">Metal-binding</keyword>
<dbReference type="SUPFAM" id="SSF102114">
    <property type="entry name" value="Radical SAM enzymes"/>
    <property type="match status" value="1"/>
</dbReference>
<dbReference type="PROSITE" id="PS51918">
    <property type="entry name" value="RADICAL_SAM"/>
    <property type="match status" value="1"/>
</dbReference>
<reference evidence="6" key="1">
    <citation type="submission" date="2018-05" db="EMBL/GenBank/DDBJ databases">
        <authorList>
            <person name="Lanie J.A."/>
            <person name="Ng W.-L."/>
            <person name="Kazmierczak K.M."/>
            <person name="Andrzejewski T.M."/>
            <person name="Davidsen T.M."/>
            <person name="Wayne K.J."/>
            <person name="Tettelin H."/>
            <person name="Glass J.I."/>
            <person name="Rusch D."/>
            <person name="Podicherti R."/>
            <person name="Tsui H.-C.T."/>
            <person name="Winkler M.E."/>
        </authorList>
    </citation>
    <scope>NUCLEOTIDE SEQUENCE</scope>
</reference>
<keyword evidence="1" id="KW-0949">S-adenosyl-L-methionine</keyword>
<dbReference type="GO" id="GO:0003824">
    <property type="term" value="F:catalytic activity"/>
    <property type="evidence" value="ECO:0007669"/>
    <property type="project" value="InterPro"/>
</dbReference>
<sequence length="240" mass="27040">IANFVPASSRLFSAFITLTANILFGRILNLKIPRGPLVVTWLVTFDCNAFCGFCGTHTLKKKFPETISLSRALEIADEIADAGTWVVGFTGGEVFMSPLLFPLIERLKQRGLVVYIVTNGLNLKNHAAKLVELKVDFIQVSLDYSQASKHDYNRKVRGLFKSALEGIEEIKKIRKSNIPVIKSNTVIMKDNLDSIDEILDYLETVVDKAHAQPISFEYESSPHHRGINRMKNYIFEADKH</sequence>
<dbReference type="PANTHER" id="PTHR11228">
    <property type="entry name" value="RADICAL SAM DOMAIN PROTEIN"/>
    <property type="match status" value="1"/>
</dbReference>
<feature type="domain" description="Radical SAM core" evidence="5">
    <location>
        <begin position="33"/>
        <end position="240"/>
    </location>
</feature>
<dbReference type="EMBL" id="UINC01209737">
    <property type="protein sequence ID" value="SVE32884.1"/>
    <property type="molecule type" value="Genomic_DNA"/>
</dbReference>
<dbReference type="InterPro" id="IPR058240">
    <property type="entry name" value="rSAM_sf"/>
</dbReference>
<dbReference type="Gene3D" id="3.20.20.70">
    <property type="entry name" value="Aldolase class I"/>
    <property type="match status" value="1"/>
</dbReference>
<evidence type="ECO:0000256" key="2">
    <source>
        <dbReference type="ARBA" id="ARBA00022723"/>
    </source>
</evidence>
<keyword evidence="3" id="KW-0408">Iron</keyword>
<dbReference type="Pfam" id="PF04055">
    <property type="entry name" value="Radical_SAM"/>
    <property type="match status" value="1"/>
</dbReference>
<dbReference type="InterPro" id="IPR013785">
    <property type="entry name" value="Aldolase_TIM"/>
</dbReference>
<dbReference type="GO" id="GO:0051536">
    <property type="term" value="F:iron-sulfur cluster binding"/>
    <property type="evidence" value="ECO:0007669"/>
    <property type="project" value="UniProtKB-KW"/>
</dbReference>
<dbReference type="AlphaFoldDB" id="A0A383CL67"/>
<name>A0A383CL67_9ZZZZ</name>
<gene>
    <name evidence="6" type="ORF">METZ01_LOCUS485738</name>
</gene>
<dbReference type="PANTHER" id="PTHR11228:SF7">
    <property type="entry name" value="PQQA PEPTIDE CYCLASE"/>
    <property type="match status" value="1"/>
</dbReference>
<keyword evidence="4" id="KW-0411">Iron-sulfur</keyword>